<organism evidence="1 2">
    <name type="scientific">Dryococelus australis</name>
    <dbReference type="NCBI Taxonomy" id="614101"/>
    <lineage>
        <taxon>Eukaryota</taxon>
        <taxon>Metazoa</taxon>
        <taxon>Ecdysozoa</taxon>
        <taxon>Arthropoda</taxon>
        <taxon>Hexapoda</taxon>
        <taxon>Insecta</taxon>
        <taxon>Pterygota</taxon>
        <taxon>Neoptera</taxon>
        <taxon>Polyneoptera</taxon>
        <taxon>Phasmatodea</taxon>
        <taxon>Verophasmatodea</taxon>
        <taxon>Anareolatae</taxon>
        <taxon>Phasmatidae</taxon>
        <taxon>Eurycanthinae</taxon>
        <taxon>Dryococelus</taxon>
    </lineage>
</organism>
<sequence>MRRGEECDWSILEGRVRVGRGLIVCIRNHLLTNLVGFSIEQENHLAAYGLDFDKNPPEKHIDNCSILDDSFNDIAYKRYDWFRLHVAQNTNDVAAGGIWHFRFLQPILDAIQNFHAVDVPVPNNLNAEQVIGANEGFYEEELQLMTKKQATEYLKNQAVDNTLMMNHLLGVEDLFLFEFLDGRILEWENIPAVGRGVHYRRISIFVYVIFGSFFLNSSMDGYLNGRTSLLLEEEYTIEESPSSSTNARYKNYMALRLALSVEIMLTMELVLDAITTPPIPHLHQHIHKHVSHRARHSQIDDVVRTMWGRRSEIGGKQGFVLLVPTASGGRY</sequence>
<reference evidence="1 2" key="1">
    <citation type="submission" date="2023-02" db="EMBL/GenBank/DDBJ databases">
        <title>LHISI_Scaffold_Assembly.</title>
        <authorList>
            <person name="Stuart O.P."/>
            <person name="Cleave R."/>
            <person name="Magrath M.J.L."/>
            <person name="Mikheyev A.S."/>
        </authorList>
    </citation>
    <scope>NUCLEOTIDE SEQUENCE [LARGE SCALE GENOMIC DNA]</scope>
    <source>
        <strain evidence="1">Daus_M_001</strain>
        <tissue evidence="1">Leg muscle</tissue>
    </source>
</reference>
<evidence type="ECO:0000313" key="2">
    <source>
        <dbReference type="Proteomes" id="UP001159363"/>
    </source>
</evidence>
<accession>A0ABQ9HZR2</accession>
<dbReference type="EMBL" id="JARBHB010000003">
    <property type="protein sequence ID" value="KAJ8889510.1"/>
    <property type="molecule type" value="Genomic_DNA"/>
</dbReference>
<gene>
    <name evidence="1" type="ORF">PR048_009009</name>
</gene>
<evidence type="ECO:0000313" key="1">
    <source>
        <dbReference type="EMBL" id="KAJ8889510.1"/>
    </source>
</evidence>
<protein>
    <submittedName>
        <fullName evidence="1">Uncharacterized protein</fullName>
    </submittedName>
</protein>
<keyword evidence="2" id="KW-1185">Reference proteome</keyword>
<name>A0ABQ9HZR2_9NEOP</name>
<comment type="caution">
    <text evidence="1">The sequence shown here is derived from an EMBL/GenBank/DDBJ whole genome shotgun (WGS) entry which is preliminary data.</text>
</comment>
<proteinExistence type="predicted"/>
<dbReference type="Proteomes" id="UP001159363">
    <property type="component" value="Chromosome 3"/>
</dbReference>